<evidence type="ECO:0000313" key="2">
    <source>
        <dbReference type="Proteomes" id="UP000887104"/>
    </source>
</evidence>
<evidence type="ECO:0000313" key="1">
    <source>
        <dbReference type="EMBL" id="GIU52011.1"/>
    </source>
</evidence>
<evidence type="ECO:0008006" key="3">
    <source>
        <dbReference type="Google" id="ProtNLM"/>
    </source>
</evidence>
<sequence length="183" mass="21033">MFESLEKLWQLTGKERAQFPESENYYFDPVGLILFRDIENKGYWCTPENSVTFATTGGDGVHFGFLTDNGEVNENSPIVMTLPCADTSNIIVGANFEEFLSLGCRCGYFELEQIEYKPKEQIPFLDTHEYSSEMEPNEINLLKSIEHQFDLTAWLNHSARLAELKLKYFGGLKYSAEYYDVTT</sequence>
<gene>
    <name evidence="1" type="ORF">TUM4438_43540</name>
</gene>
<comment type="caution">
    <text evidence="1">The sequence shown here is derived from an EMBL/GenBank/DDBJ whole genome shotgun (WGS) entry which is preliminary data.</text>
</comment>
<accession>A0ABQ4PRH9</accession>
<dbReference type="RefSeq" id="WP_220783313.1">
    <property type="nucleotide sequence ID" value="NZ_BPEY01000146.1"/>
</dbReference>
<dbReference type="EMBL" id="BPEY01000146">
    <property type="protein sequence ID" value="GIU52011.1"/>
    <property type="molecule type" value="Genomic_DNA"/>
</dbReference>
<keyword evidence="2" id="KW-1185">Reference proteome</keyword>
<protein>
    <recommendedName>
        <fullName evidence="3">SMI1/KNR4 family protein</fullName>
    </recommendedName>
</protein>
<name>A0ABQ4PRH9_9GAMM</name>
<proteinExistence type="predicted"/>
<organism evidence="1 2">
    <name type="scientific">Shewanella sairae</name>
    <dbReference type="NCBI Taxonomy" id="190310"/>
    <lineage>
        <taxon>Bacteria</taxon>
        <taxon>Pseudomonadati</taxon>
        <taxon>Pseudomonadota</taxon>
        <taxon>Gammaproteobacteria</taxon>
        <taxon>Alteromonadales</taxon>
        <taxon>Shewanellaceae</taxon>
        <taxon>Shewanella</taxon>
    </lineage>
</organism>
<reference evidence="1" key="1">
    <citation type="submission" date="2021-05" db="EMBL/GenBank/DDBJ databases">
        <title>Molecular characterization for Shewanella algae harboring chromosomal blaOXA-55-like strains isolated from clinical and environment sample.</title>
        <authorList>
            <person name="Ohama Y."/>
            <person name="Aoki K."/>
            <person name="Harada S."/>
            <person name="Moriya K."/>
            <person name="Ishii Y."/>
            <person name="Tateda K."/>
        </authorList>
    </citation>
    <scope>NUCLEOTIDE SEQUENCE</scope>
    <source>
        <strain evidence="1">JCM 11563</strain>
    </source>
</reference>
<dbReference type="Proteomes" id="UP000887104">
    <property type="component" value="Unassembled WGS sequence"/>
</dbReference>